<dbReference type="InParanoid" id="A0A0D0BRY2"/>
<reference evidence="3" key="2">
    <citation type="submission" date="2015-01" db="EMBL/GenBank/DDBJ databases">
        <title>Evolutionary Origins and Diversification of the Mycorrhizal Mutualists.</title>
        <authorList>
            <consortium name="DOE Joint Genome Institute"/>
            <consortium name="Mycorrhizal Genomics Consortium"/>
            <person name="Kohler A."/>
            <person name="Kuo A."/>
            <person name="Nagy L.G."/>
            <person name="Floudas D."/>
            <person name="Copeland A."/>
            <person name="Barry K.W."/>
            <person name="Cichocki N."/>
            <person name="Veneault-Fourrey C."/>
            <person name="LaButti K."/>
            <person name="Lindquist E.A."/>
            <person name="Lipzen A."/>
            <person name="Lundell T."/>
            <person name="Morin E."/>
            <person name="Murat C."/>
            <person name="Riley R."/>
            <person name="Ohm R."/>
            <person name="Sun H."/>
            <person name="Tunlid A."/>
            <person name="Henrissat B."/>
            <person name="Grigoriev I.V."/>
            <person name="Hibbett D.S."/>
            <person name="Martin F."/>
        </authorList>
    </citation>
    <scope>NUCLEOTIDE SEQUENCE [LARGE SCALE GENOMIC DNA]</scope>
    <source>
        <strain evidence="3">Ve08.2h10</strain>
    </source>
</reference>
<evidence type="ECO:0000313" key="2">
    <source>
        <dbReference type="EMBL" id="KIK74242.1"/>
    </source>
</evidence>
<reference evidence="2 3" key="1">
    <citation type="submission" date="2014-04" db="EMBL/GenBank/DDBJ databases">
        <authorList>
            <consortium name="DOE Joint Genome Institute"/>
            <person name="Kuo A."/>
            <person name="Kohler A."/>
            <person name="Jargeat P."/>
            <person name="Nagy L.G."/>
            <person name="Floudas D."/>
            <person name="Copeland A."/>
            <person name="Barry K.W."/>
            <person name="Cichocki N."/>
            <person name="Veneault-Fourrey C."/>
            <person name="LaButti K."/>
            <person name="Lindquist E.A."/>
            <person name="Lipzen A."/>
            <person name="Lundell T."/>
            <person name="Morin E."/>
            <person name="Murat C."/>
            <person name="Sun H."/>
            <person name="Tunlid A."/>
            <person name="Henrissat B."/>
            <person name="Grigoriev I.V."/>
            <person name="Hibbett D.S."/>
            <person name="Martin F."/>
            <person name="Nordberg H.P."/>
            <person name="Cantor M.N."/>
            <person name="Hua S.X."/>
        </authorList>
    </citation>
    <scope>NUCLEOTIDE SEQUENCE [LARGE SCALE GENOMIC DNA]</scope>
    <source>
        <strain evidence="2 3">Ve08.2h10</strain>
    </source>
</reference>
<dbReference type="Proteomes" id="UP000054538">
    <property type="component" value="Unassembled WGS sequence"/>
</dbReference>
<keyword evidence="3" id="KW-1185">Reference proteome</keyword>
<protein>
    <submittedName>
        <fullName evidence="2">Uncharacterized protein</fullName>
    </submittedName>
</protein>
<dbReference type="AlphaFoldDB" id="A0A0D0BRY2"/>
<dbReference type="HOGENOM" id="CLU_1294788_0_0_1"/>
<feature type="region of interest" description="Disordered" evidence="1">
    <location>
        <begin position="137"/>
        <end position="213"/>
    </location>
</feature>
<organism evidence="2 3">
    <name type="scientific">Paxillus rubicundulus Ve08.2h10</name>
    <dbReference type="NCBI Taxonomy" id="930991"/>
    <lineage>
        <taxon>Eukaryota</taxon>
        <taxon>Fungi</taxon>
        <taxon>Dikarya</taxon>
        <taxon>Basidiomycota</taxon>
        <taxon>Agaricomycotina</taxon>
        <taxon>Agaricomycetes</taxon>
        <taxon>Agaricomycetidae</taxon>
        <taxon>Boletales</taxon>
        <taxon>Paxilineae</taxon>
        <taxon>Paxillaceae</taxon>
        <taxon>Paxillus</taxon>
    </lineage>
</organism>
<gene>
    <name evidence="2" type="ORF">PAXRUDRAFT_20076</name>
</gene>
<dbReference type="EMBL" id="KN829040">
    <property type="protein sequence ID" value="KIK74242.1"/>
    <property type="molecule type" value="Genomic_DNA"/>
</dbReference>
<name>A0A0D0BRY2_9AGAM</name>
<accession>A0A0D0BRY2</accession>
<proteinExistence type="predicted"/>
<feature type="compositionally biased region" description="Polar residues" evidence="1">
    <location>
        <begin position="183"/>
        <end position="201"/>
    </location>
</feature>
<sequence length="213" mass="23114">MALVLTESVLFYWDCVDYVCHQSGQGSAKDDWAGIGDWADKLTSTKALAILSQRFTSNSHHTRSVSSSSLSSLITPASISTRVSAPRSLPPSDPQDSNSYIHGNDEAECNAMSNPTAKAVTTRQTGSMGIVEIVSSSELDELSPPPPPTPKSCIPYKKGSTKGHTTQQAPRLKGKRSIKRTQSDQNPSCTPIKTSKDSTMQYLRDPALRQWSQ</sequence>
<feature type="region of interest" description="Disordered" evidence="1">
    <location>
        <begin position="82"/>
        <end position="105"/>
    </location>
</feature>
<evidence type="ECO:0000256" key="1">
    <source>
        <dbReference type="SAM" id="MobiDB-lite"/>
    </source>
</evidence>
<evidence type="ECO:0000313" key="3">
    <source>
        <dbReference type="Proteomes" id="UP000054538"/>
    </source>
</evidence>